<dbReference type="Gene3D" id="4.10.60.10">
    <property type="entry name" value="Zinc finger, CCHC-type"/>
    <property type="match status" value="1"/>
</dbReference>
<dbReference type="Proteomes" id="UP000243459">
    <property type="component" value="Chromosome 10"/>
</dbReference>
<dbReference type="AlphaFoldDB" id="A0A5P1E1W0"/>
<dbReference type="SMART" id="SM00343">
    <property type="entry name" value="ZnF_C2HC"/>
    <property type="match status" value="1"/>
</dbReference>
<evidence type="ECO:0000259" key="2">
    <source>
        <dbReference type="PROSITE" id="PS50158"/>
    </source>
</evidence>
<dbReference type="PROSITE" id="PS50158">
    <property type="entry name" value="ZF_CCHC"/>
    <property type="match status" value="1"/>
</dbReference>
<proteinExistence type="predicted"/>
<sequence>MNYKILRSLSPVWEPKATAIEAHWQAQGKCFECNEPGHLAKDCPKIKEKYLKYKKKKAMYAGWDESEPSDSDSDEEGAKFALHDHNICFMANEDENS</sequence>
<name>A0A5P1E1W0_ASPOF</name>
<feature type="domain" description="CCHC-type" evidence="2">
    <location>
        <begin position="29"/>
        <end position="45"/>
    </location>
</feature>
<organism evidence="3 4">
    <name type="scientific">Asparagus officinalis</name>
    <name type="common">Garden asparagus</name>
    <dbReference type="NCBI Taxonomy" id="4686"/>
    <lineage>
        <taxon>Eukaryota</taxon>
        <taxon>Viridiplantae</taxon>
        <taxon>Streptophyta</taxon>
        <taxon>Embryophyta</taxon>
        <taxon>Tracheophyta</taxon>
        <taxon>Spermatophyta</taxon>
        <taxon>Magnoliopsida</taxon>
        <taxon>Liliopsida</taxon>
        <taxon>Asparagales</taxon>
        <taxon>Asparagaceae</taxon>
        <taxon>Asparagoideae</taxon>
        <taxon>Asparagus</taxon>
    </lineage>
</organism>
<dbReference type="InterPro" id="IPR036875">
    <property type="entry name" value="Znf_CCHC_sf"/>
</dbReference>
<dbReference type="SUPFAM" id="SSF57756">
    <property type="entry name" value="Retrovirus zinc finger-like domains"/>
    <property type="match status" value="1"/>
</dbReference>
<keyword evidence="4" id="KW-1185">Reference proteome</keyword>
<dbReference type="Gramene" id="ONK56591">
    <property type="protein sequence ID" value="ONK56591"/>
    <property type="gene ID" value="A4U43_C10F10450"/>
</dbReference>
<dbReference type="EMBL" id="CM007390">
    <property type="protein sequence ID" value="ONK56591.1"/>
    <property type="molecule type" value="Genomic_DNA"/>
</dbReference>
<dbReference type="GO" id="GO:0003676">
    <property type="term" value="F:nucleic acid binding"/>
    <property type="evidence" value="ECO:0007669"/>
    <property type="project" value="InterPro"/>
</dbReference>
<dbReference type="GO" id="GO:0008270">
    <property type="term" value="F:zinc ion binding"/>
    <property type="evidence" value="ECO:0007669"/>
    <property type="project" value="UniProtKB-KW"/>
</dbReference>
<accession>A0A5P1E1W0</accession>
<keyword evidence="1" id="KW-0479">Metal-binding</keyword>
<keyword evidence="1" id="KW-0863">Zinc-finger</keyword>
<keyword evidence="1" id="KW-0862">Zinc</keyword>
<evidence type="ECO:0000256" key="1">
    <source>
        <dbReference type="PROSITE-ProRule" id="PRU00047"/>
    </source>
</evidence>
<evidence type="ECO:0000313" key="4">
    <source>
        <dbReference type="Proteomes" id="UP000243459"/>
    </source>
</evidence>
<evidence type="ECO:0000313" key="3">
    <source>
        <dbReference type="EMBL" id="ONK56591.1"/>
    </source>
</evidence>
<dbReference type="InterPro" id="IPR001878">
    <property type="entry name" value="Znf_CCHC"/>
</dbReference>
<gene>
    <name evidence="3" type="ORF">A4U43_C10F10450</name>
</gene>
<dbReference type="Pfam" id="PF00098">
    <property type="entry name" value="zf-CCHC"/>
    <property type="match status" value="1"/>
</dbReference>
<protein>
    <recommendedName>
        <fullName evidence="2">CCHC-type domain-containing protein</fullName>
    </recommendedName>
</protein>
<reference evidence="4" key="1">
    <citation type="journal article" date="2017" name="Nat. Commun.">
        <title>The asparagus genome sheds light on the origin and evolution of a young Y chromosome.</title>
        <authorList>
            <person name="Harkess A."/>
            <person name="Zhou J."/>
            <person name="Xu C."/>
            <person name="Bowers J.E."/>
            <person name="Van der Hulst R."/>
            <person name="Ayyampalayam S."/>
            <person name="Mercati F."/>
            <person name="Riccardi P."/>
            <person name="McKain M.R."/>
            <person name="Kakrana A."/>
            <person name="Tang H."/>
            <person name="Ray J."/>
            <person name="Groenendijk J."/>
            <person name="Arikit S."/>
            <person name="Mathioni S.M."/>
            <person name="Nakano M."/>
            <person name="Shan H."/>
            <person name="Telgmann-Rauber A."/>
            <person name="Kanno A."/>
            <person name="Yue Z."/>
            <person name="Chen H."/>
            <person name="Li W."/>
            <person name="Chen Y."/>
            <person name="Xu X."/>
            <person name="Zhang Y."/>
            <person name="Luo S."/>
            <person name="Chen H."/>
            <person name="Gao J."/>
            <person name="Mao Z."/>
            <person name="Pires J.C."/>
            <person name="Luo M."/>
            <person name="Kudrna D."/>
            <person name="Wing R.A."/>
            <person name="Meyers B.C."/>
            <person name="Yi K."/>
            <person name="Kong H."/>
            <person name="Lavrijsen P."/>
            <person name="Sunseri F."/>
            <person name="Falavigna A."/>
            <person name="Ye Y."/>
            <person name="Leebens-Mack J.H."/>
            <person name="Chen G."/>
        </authorList>
    </citation>
    <scope>NUCLEOTIDE SEQUENCE [LARGE SCALE GENOMIC DNA]</scope>
    <source>
        <strain evidence="4">cv. DH0086</strain>
    </source>
</reference>